<dbReference type="EMBL" id="LR796685">
    <property type="protein sequence ID" value="CAB4159164.1"/>
    <property type="molecule type" value="Genomic_DNA"/>
</dbReference>
<accession>A0A6J5NVC9</accession>
<sequence>MTNKQRFYEAFAHTEHVVFRRRLQRFTLRHRLWLETLECPAVIGGDVDWPAIELAVRICGLPYERLDEGVKKLLARGPRWWEGWVFLWRAWRGDMRKEYEAFIAYMEDHGCAPERASMGGKASEHEVMPGLLSLVAGVVRSSGGWEPDTVWALSPGEAEWYCTACYMHRGVDMGLKTEHDEAFERGLAEHGEEIKRVIAEAKRKKAESKEQGDASREQKSV</sequence>
<organism evidence="2">
    <name type="scientific">uncultured Caudovirales phage</name>
    <dbReference type="NCBI Taxonomy" id="2100421"/>
    <lineage>
        <taxon>Viruses</taxon>
        <taxon>Duplodnaviria</taxon>
        <taxon>Heunggongvirae</taxon>
        <taxon>Uroviricota</taxon>
        <taxon>Caudoviricetes</taxon>
        <taxon>Peduoviridae</taxon>
        <taxon>Maltschvirus</taxon>
        <taxon>Maltschvirus maltsch</taxon>
    </lineage>
</organism>
<dbReference type="EMBL" id="LR798327">
    <property type="protein sequence ID" value="CAB5224001.1"/>
    <property type="molecule type" value="Genomic_DNA"/>
</dbReference>
<evidence type="ECO:0000256" key="1">
    <source>
        <dbReference type="SAM" id="MobiDB-lite"/>
    </source>
</evidence>
<evidence type="ECO:0000313" key="2">
    <source>
        <dbReference type="EMBL" id="CAB4159164.1"/>
    </source>
</evidence>
<evidence type="ECO:0000313" key="3">
    <source>
        <dbReference type="EMBL" id="CAB5224001.1"/>
    </source>
</evidence>
<reference evidence="2" key="1">
    <citation type="submission" date="2020-04" db="EMBL/GenBank/DDBJ databases">
        <authorList>
            <person name="Chiriac C."/>
            <person name="Salcher M."/>
            <person name="Ghai R."/>
            <person name="Kavagutti S V."/>
        </authorList>
    </citation>
    <scope>NUCLEOTIDE SEQUENCE</scope>
</reference>
<feature type="region of interest" description="Disordered" evidence="1">
    <location>
        <begin position="201"/>
        <end position="221"/>
    </location>
</feature>
<gene>
    <name evidence="2" type="ORF">UFOVP705_56</name>
    <name evidence="3" type="ORF">UFOVP736_25</name>
</gene>
<proteinExistence type="predicted"/>
<name>A0A6J5NVC9_9CAUD</name>
<protein>
    <submittedName>
        <fullName evidence="2">Uncharacterized protein</fullName>
    </submittedName>
</protein>